<name>A0AA88AM03_FICCA</name>
<dbReference type="AlphaFoldDB" id="A0AA88AM03"/>
<keyword evidence="2" id="KW-0812">Transmembrane</keyword>
<feature type="region of interest" description="Disordered" evidence="1">
    <location>
        <begin position="1"/>
        <end position="27"/>
    </location>
</feature>
<feature type="compositionally biased region" description="Polar residues" evidence="1">
    <location>
        <begin position="13"/>
        <end position="23"/>
    </location>
</feature>
<reference evidence="3" key="1">
    <citation type="submission" date="2023-07" db="EMBL/GenBank/DDBJ databases">
        <title>draft genome sequence of fig (Ficus carica).</title>
        <authorList>
            <person name="Takahashi T."/>
            <person name="Nishimura K."/>
        </authorList>
    </citation>
    <scope>NUCLEOTIDE SEQUENCE</scope>
</reference>
<evidence type="ECO:0000256" key="1">
    <source>
        <dbReference type="SAM" id="MobiDB-lite"/>
    </source>
</evidence>
<feature type="region of interest" description="Disordered" evidence="1">
    <location>
        <begin position="40"/>
        <end position="74"/>
    </location>
</feature>
<proteinExistence type="predicted"/>
<sequence length="230" mass="25266">MNKIAPRIAKNSPKIQKSPNSKNKTLEIEGKIVGKGKRLGKQTVSSVAADAIDGHEEAEDDAEGAEDEEGEGEGDLLDGRLGVDGVRGFHHYVLVADGERMVYIRHFSFGFWVFKLLQLRFGMTKAHVLYLCTKLVETRDKVSAGNITFSCLSFALLVAAEYQFLNIKLECDSKAAIDATLDLKKCPDWHLIPSLEKIRSLAGVFFATLATVSFILFCTRDETPGAVTAL</sequence>
<evidence type="ECO:0000313" key="4">
    <source>
        <dbReference type="Proteomes" id="UP001187192"/>
    </source>
</evidence>
<dbReference type="EMBL" id="BTGU01000056">
    <property type="protein sequence ID" value="GMN55264.1"/>
    <property type="molecule type" value="Genomic_DNA"/>
</dbReference>
<comment type="caution">
    <text evidence="3">The sequence shown here is derived from an EMBL/GenBank/DDBJ whole genome shotgun (WGS) entry which is preliminary data.</text>
</comment>
<keyword evidence="2" id="KW-1133">Transmembrane helix</keyword>
<organism evidence="3 4">
    <name type="scientific">Ficus carica</name>
    <name type="common">Common fig</name>
    <dbReference type="NCBI Taxonomy" id="3494"/>
    <lineage>
        <taxon>Eukaryota</taxon>
        <taxon>Viridiplantae</taxon>
        <taxon>Streptophyta</taxon>
        <taxon>Embryophyta</taxon>
        <taxon>Tracheophyta</taxon>
        <taxon>Spermatophyta</taxon>
        <taxon>Magnoliopsida</taxon>
        <taxon>eudicotyledons</taxon>
        <taxon>Gunneridae</taxon>
        <taxon>Pentapetalae</taxon>
        <taxon>rosids</taxon>
        <taxon>fabids</taxon>
        <taxon>Rosales</taxon>
        <taxon>Moraceae</taxon>
        <taxon>Ficeae</taxon>
        <taxon>Ficus</taxon>
    </lineage>
</organism>
<evidence type="ECO:0000313" key="3">
    <source>
        <dbReference type="EMBL" id="GMN55264.1"/>
    </source>
</evidence>
<protein>
    <submittedName>
        <fullName evidence="3">Uncharacterized protein</fullName>
    </submittedName>
</protein>
<dbReference type="Proteomes" id="UP001187192">
    <property type="component" value="Unassembled WGS sequence"/>
</dbReference>
<keyword evidence="2" id="KW-0472">Membrane</keyword>
<feature type="transmembrane region" description="Helical" evidence="2">
    <location>
        <begin position="198"/>
        <end position="217"/>
    </location>
</feature>
<feature type="compositionally biased region" description="Acidic residues" evidence="1">
    <location>
        <begin position="56"/>
        <end position="74"/>
    </location>
</feature>
<gene>
    <name evidence="3" type="ORF">TIFTF001_024382</name>
</gene>
<keyword evidence="4" id="KW-1185">Reference proteome</keyword>
<evidence type="ECO:0000256" key="2">
    <source>
        <dbReference type="SAM" id="Phobius"/>
    </source>
</evidence>
<accession>A0AA88AM03</accession>